<reference evidence="1 2" key="1">
    <citation type="submission" date="2018-01" db="EMBL/GenBank/DDBJ databases">
        <title>Complete genome sequence of Bacteriovorax stolpii DSM12778.</title>
        <authorList>
            <person name="Tang B."/>
            <person name="Chang J."/>
        </authorList>
    </citation>
    <scope>NUCLEOTIDE SEQUENCE [LARGE SCALE GENOMIC DNA]</scope>
    <source>
        <strain evidence="1 2">DSM 12778</strain>
    </source>
</reference>
<dbReference type="EMBL" id="CP025704">
    <property type="protein sequence ID" value="AUN97086.1"/>
    <property type="molecule type" value="Genomic_DNA"/>
</dbReference>
<name>A0A2K9NNI9_BACTC</name>
<gene>
    <name evidence="1" type="ORF">C0V70_02975</name>
</gene>
<accession>A0A2K9NNI9</accession>
<evidence type="ECO:0000313" key="2">
    <source>
        <dbReference type="Proteomes" id="UP000235584"/>
    </source>
</evidence>
<dbReference type="KEGG" id="bsto:C0V70_02975"/>
<sequence length="282" mass="31274">MTLLLLSFSFSEAFAKCNSNAIGYRNESGFGLSFGGGSSSAGFYDKNTVNVPVSINGEQACFKKVNAFKMKSEKKKDKAEENSIVITPMKTEFEKIPSAHQKQYIFVEKNPHKLLTKFHVMSFICSGELPLSIEATSDTVLKINMQPDSADVRVSHVFATGAAAENLNKGNKGKTSNAETFDFFSKLYMEKSQKELAADQVCCNDFKIPSIISDTSIHAFSGVERAIASSFTTMASNVPNGCSNAFAETMKNYQLENYEANDSLKDYKVKKKWFSDDLVFEW</sequence>
<proteinExistence type="predicted"/>
<dbReference type="AlphaFoldDB" id="A0A2K9NNI9"/>
<dbReference type="Proteomes" id="UP000235584">
    <property type="component" value="Chromosome"/>
</dbReference>
<protein>
    <submittedName>
        <fullName evidence="1">Uncharacterized protein</fullName>
    </submittedName>
</protein>
<keyword evidence="2" id="KW-1185">Reference proteome</keyword>
<organism evidence="1 2">
    <name type="scientific">Bacteriovorax stolpii</name>
    <name type="common">Bdellovibrio stolpii</name>
    <dbReference type="NCBI Taxonomy" id="960"/>
    <lineage>
        <taxon>Bacteria</taxon>
        <taxon>Pseudomonadati</taxon>
        <taxon>Bdellovibrionota</taxon>
        <taxon>Bacteriovoracia</taxon>
        <taxon>Bacteriovoracales</taxon>
        <taxon>Bacteriovoracaceae</taxon>
        <taxon>Bacteriovorax</taxon>
    </lineage>
</organism>
<evidence type="ECO:0000313" key="1">
    <source>
        <dbReference type="EMBL" id="AUN97086.1"/>
    </source>
</evidence>